<keyword evidence="6 8" id="KW-0012">Acyltransferase</keyword>
<dbReference type="STRING" id="119641.SAMN05421842_11760"/>
<dbReference type="Proteomes" id="UP000199263">
    <property type="component" value="Unassembled WGS sequence"/>
</dbReference>
<feature type="active site" description="Proton acceptor" evidence="8">
    <location>
        <position position="250"/>
    </location>
</feature>
<dbReference type="InterPro" id="IPR005697">
    <property type="entry name" value="HST_MetA"/>
</dbReference>
<dbReference type="PIRSF" id="PIRSF000450">
    <property type="entry name" value="H_ser_succinyltr"/>
    <property type="match status" value="1"/>
</dbReference>
<proteinExistence type="inferred from homology"/>
<dbReference type="Pfam" id="PF04204">
    <property type="entry name" value="HTS"/>
    <property type="match status" value="1"/>
</dbReference>
<keyword evidence="2 8" id="KW-0963">Cytoplasm</keyword>
<feature type="active site" description="Acyl-thioester intermediate" evidence="8 9">
    <location>
        <position position="157"/>
    </location>
</feature>
<dbReference type="EC" id="2.3.1.31" evidence="8"/>
<dbReference type="GO" id="GO:0008899">
    <property type="term" value="F:homoserine O-succinyltransferase activity"/>
    <property type="evidence" value="ECO:0007669"/>
    <property type="project" value="UniProtKB-UniRule"/>
</dbReference>
<dbReference type="FunFam" id="3.40.50.880:FF:000004">
    <property type="entry name" value="Homoserine O-succinyltransferase"/>
    <property type="match status" value="1"/>
</dbReference>
<comment type="function">
    <text evidence="8">Transfers an acetyl group from acetyl-CoA to L-homoserine, forming acetyl-L-homoserine.</text>
</comment>
<sequence length="321" mass="37673">MPKRNNKHIRGGAFGMPIKIPIELPAFKVLSEENIFVMNDKRADTQDIRPLKIAVLNLMPKKILAENQLLRYLSNTPLQVEVKLIQTKTYVSHNTPIEHLDKFYSYMEEIKNEKFDGLIITGAPVEQMEFEDIAYWDELTEIMEWSNKNVFSTLHICWGSQAALYYHYNIPKYELDKKLFGVFPHWVNDEKADLTRGLDDVFYAPHSRHTEVKKEDIEKISELEILSESEEAGVFIVATKDRRKVFLMGHLEYDRNTLKEEYVRDREKGMETDIPKNYFVNDDVNSIPNFTWRGSANIVFGNWLNYCVYQNTPYNINDISK</sequence>
<name>A0A1I1NZ76_9CLOT</name>
<dbReference type="AlphaFoldDB" id="A0A1I1NZ76"/>
<dbReference type="NCBIfam" id="TIGR01001">
    <property type="entry name" value="metA"/>
    <property type="match status" value="1"/>
</dbReference>
<evidence type="ECO:0000256" key="3">
    <source>
        <dbReference type="ARBA" id="ARBA00022605"/>
    </source>
</evidence>
<feature type="binding site" evidence="8">
    <location>
        <position position="207"/>
    </location>
    <ligand>
        <name>substrate</name>
    </ligand>
</feature>
<dbReference type="GO" id="GO:0004414">
    <property type="term" value="F:homoserine O-acetyltransferase activity"/>
    <property type="evidence" value="ECO:0007669"/>
    <property type="project" value="UniProtKB-EC"/>
</dbReference>
<dbReference type="UniPathway" id="UPA00051">
    <property type="reaction ID" value="UER00074"/>
</dbReference>
<evidence type="ECO:0000256" key="6">
    <source>
        <dbReference type="ARBA" id="ARBA00023315"/>
    </source>
</evidence>
<dbReference type="PANTHER" id="PTHR20919">
    <property type="entry name" value="HOMOSERINE O-SUCCINYLTRANSFERASE"/>
    <property type="match status" value="1"/>
</dbReference>
<feature type="site" description="Important for acyl-CoA specificity" evidence="8">
    <location>
        <position position="126"/>
    </location>
</feature>
<dbReference type="Gene3D" id="3.40.50.880">
    <property type="match status" value="1"/>
</dbReference>
<comment type="caution">
    <text evidence="8">Lacks conserved residue(s) required for the propagation of feature annotation.</text>
</comment>
<dbReference type="InterPro" id="IPR033752">
    <property type="entry name" value="MetA_family"/>
</dbReference>
<keyword evidence="4 8" id="KW-0808">Transferase</keyword>
<protein>
    <recommendedName>
        <fullName evidence="8">Homoserine O-acetyltransferase</fullName>
        <shortName evidence="8">HAT</shortName>
        <ecNumber evidence="8">2.3.1.31</ecNumber>
    </recommendedName>
    <alternativeName>
        <fullName evidence="8">Homoserine transacetylase</fullName>
        <shortName evidence="8">HTA</shortName>
    </alternativeName>
</protein>
<feature type="site" description="Important for substrate specificity" evidence="8">
    <location>
        <position position="207"/>
    </location>
</feature>
<evidence type="ECO:0000256" key="1">
    <source>
        <dbReference type="ARBA" id="ARBA00004496"/>
    </source>
</evidence>
<evidence type="ECO:0000256" key="5">
    <source>
        <dbReference type="ARBA" id="ARBA00023167"/>
    </source>
</evidence>
<feature type="active site" evidence="8">
    <location>
        <position position="252"/>
    </location>
</feature>
<evidence type="ECO:0000256" key="4">
    <source>
        <dbReference type="ARBA" id="ARBA00022679"/>
    </source>
</evidence>
<evidence type="ECO:0000313" key="11">
    <source>
        <dbReference type="Proteomes" id="UP000199263"/>
    </source>
</evidence>
<feature type="binding site" evidence="8">
    <location>
        <position position="178"/>
    </location>
    <ligand>
        <name>substrate</name>
    </ligand>
</feature>
<keyword evidence="11" id="KW-1185">Reference proteome</keyword>
<evidence type="ECO:0000313" key="10">
    <source>
        <dbReference type="EMBL" id="SFD02706.1"/>
    </source>
</evidence>
<dbReference type="InterPro" id="IPR029062">
    <property type="entry name" value="Class_I_gatase-like"/>
</dbReference>
<dbReference type="GO" id="GO:0005737">
    <property type="term" value="C:cytoplasm"/>
    <property type="evidence" value="ECO:0007669"/>
    <property type="project" value="UniProtKB-SubCell"/>
</dbReference>
<comment type="subcellular location">
    <subcellularLocation>
        <location evidence="1 8">Cytoplasm</location>
    </subcellularLocation>
</comment>
<keyword evidence="3 8" id="KW-0028">Amino-acid biosynthesis</keyword>
<dbReference type="EMBL" id="FOMG01000017">
    <property type="protein sequence ID" value="SFD02706.1"/>
    <property type="molecule type" value="Genomic_DNA"/>
</dbReference>
<evidence type="ECO:0000256" key="8">
    <source>
        <dbReference type="HAMAP-Rule" id="MF_00295"/>
    </source>
</evidence>
<dbReference type="SUPFAM" id="SSF52317">
    <property type="entry name" value="Class I glutamine amidotransferase-like"/>
    <property type="match status" value="1"/>
</dbReference>
<comment type="pathway">
    <text evidence="8">Amino-acid biosynthesis; L-methionine biosynthesis via de novo pathway; O-acetyl-L-homoserine from L-homoserine: step 1/1.</text>
</comment>
<gene>
    <name evidence="8" type="primary">metAA</name>
    <name evidence="10" type="ORF">SAMN05421842_11760</name>
</gene>
<evidence type="ECO:0000256" key="7">
    <source>
        <dbReference type="ARBA" id="ARBA00049043"/>
    </source>
</evidence>
<reference evidence="10 11" key="1">
    <citation type="submission" date="2016-10" db="EMBL/GenBank/DDBJ databases">
        <authorList>
            <person name="de Groot N.N."/>
        </authorList>
    </citation>
    <scope>NUCLEOTIDE SEQUENCE [LARGE SCALE GENOMIC DNA]</scope>
    <source>
        <strain evidence="10 11">DSM 12992</strain>
    </source>
</reference>
<accession>A0A1I1NZ76</accession>
<comment type="similarity">
    <text evidence="8">Belongs to the MetA family.</text>
</comment>
<evidence type="ECO:0000256" key="9">
    <source>
        <dbReference type="PIRSR" id="PIRSR000450-1"/>
    </source>
</evidence>
<comment type="catalytic activity">
    <reaction evidence="7 8">
        <text>L-homoserine + acetyl-CoA = O-acetyl-L-homoserine + CoA</text>
        <dbReference type="Rhea" id="RHEA:13701"/>
        <dbReference type="ChEBI" id="CHEBI:57287"/>
        <dbReference type="ChEBI" id="CHEBI:57288"/>
        <dbReference type="ChEBI" id="CHEBI:57476"/>
        <dbReference type="ChEBI" id="CHEBI:57716"/>
        <dbReference type="EC" id="2.3.1.31"/>
    </reaction>
</comment>
<dbReference type="GO" id="GO:0019281">
    <property type="term" value="P:L-methionine biosynthetic process from homoserine via O-succinyl-L-homoserine and cystathionine"/>
    <property type="evidence" value="ECO:0007669"/>
    <property type="project" value="InterPro"/>
</dbReference>
<keyword evidence="5 8" id="KW-0486">Methionine biosynthesis</keyword>
<organism evidence="10 11">
    <name type="scientific">Clostridium uliginosum</name>
    <dbReference type="NCBI Taxonomy" id="119641"/>
    <lineage>
        <taxon>Bacteria</taxon>
        <taxon>Bacillati</taxon>
        <taxon>Bacillota</taxon>
        <taxon>Clostridia</taxon>
        <taxon>Eubacteriales</taxon>
        <taxon>Clostridiaceae</taxon>
        <taxon>Clostridium</taxon>
    </lineage>
</organism>
<evidence type="ECO:0000256" key="2">
    <source>
        <dbReference type="ARBA" id="ARBA00022490"/>
    </source>
</evidence>
<dbReference type="CDD" id="cd03131">
    <property type="entry name" value="GATase1_HTS"/>
    <property type="match status" value="1"/>
</dbReference>
<dbReference type="PANTHER" id="PTHR20919:SF0">
    <property type="entry name" value="HOMOSERINE O-SUCCINYLTRANSFERASE"/>
    <property type="match status" value="1"/>
</dbReference>
<feature type="binding site" evidence="8">
    <location>
        <position position="264"/>
    </location>
    <ligand>
        <name>substrate</name>
    </ligand>
</feature>
<dbReference type="HAMAP" id="MF_00295">
    <property type="entry name" value="MetA_acyltransf"/>
    <property type="match status" value="1"/>
</dbReference>